<dbReference type="InterPro" id="IPR025859">
    <property type="entry name" value="AurF/CmlI"/>
</dbReference>
<dbReference type="EMBL" id="CP056030">
    <property type="protein sequence ID" value="QKZ02777.1"/>
    <property type="molecule type" value="Genomic_DNA"/>
</dbReference>
<dbReference type="GO" id="GO:0016491">
    <property type="term" value="F:oxidoreductase activity"/>
    <property type="evidence" value="ECO:0007669"/>
    <property type="project" value="InterPro"/>
</dbReference>
<evidence type="ECO:0000313" key="1">
    <source>
        <dbReference type="EMBL" id="QKZ02777.1"/>
    </source>
</evidence>
<gene>
    <name evidence="1" type="ORF">HWQ56_02750</name>
</gene>
<dbReference type="Proteomes" id="UP000509568">
    <property type="component" value="Chromosome"/>
</dbReference>
<name>A0A7D5D4I4_9PSED</name>
<reference evidence="1 2" key="1">
    <citation type="submission" date="2020-06" db="EMBL/GenBank/DDBJ databases">
        <title>Pseudomonas eucalypticola sp. nov., an endophyte of Eucalyptus dunnii leaves with biocontrol ability of eucalyptus leaf blight.</title>
        <authorList>
            <person name="Liu Y."/>
            <person name="Song Z."/>
            <person name="Zeng H."/>
            <person name="Lu M."/>
            <person name="Wang X."/>
            <person name="Lian X."/>
            <person name="Zhang Q."/>
        </authorList>
    </citation>
    <scope>NUCLEOTIDE SEQUENCE [LARGE SCALE GENOMIC DNA]</scope>
    <source>
        <strain evidence="1 2">NP-1</strain>
    </source>
</reference>
<dbReference type="KEGG" id="pez:HWQ56_02750"/>
<dbReference type="AlphaFoldDB" id="A0A7D5D4I4"/>
<accession>A0A7D5D4I4</accession>
<keyword evidence="2" id="KW-1185">Reference proteome</keyword>
<protein>
    <submittedName>
        <fullName evidence="1">Diiron oxygenase</fullName>
    </submittedName>
</protein>
<evidence type="ECO:0000313" key="2">
    <source>
        <dbReference type="Proteomes" id="UP000509568"/>
    </source>
</evidence>
<dbReference type="InterPro" id="IPR012348">
    <property type="entry name" value="RNR-like"/>
</dbReference>
<proteinExistence type="predicted"/>
<sequence length="300" mass="33903">MSCAGDESSAVTAMLEKLTMLWNSRAAVNRAPLSFEHMVFDAARPDFCEALLPFSRHEAWQCATGQQQSECLTYAWIIYNLKTIYIECDIVTPACEDLLKFSPLVGHRRSVMQEAIAEALLDEALHTKMSVSACNYIYDRRHVPLLNFSQFNLLRWKDEILASCTAEWQRRLTRFGMACASETMITDYLKRMSEDAAIQVVCREVTRTHAEDEWSHSSVFSFVAMDIVQGLSLSERVYLQQVIRKTVHMFADNEMGAWAHVFSLVGLAGADDIIADSQGFAEVQVYTDSVTALLERIGLD</sequence>
<organism evidence="1 2">
    <name type="scientific">Pseudomonas eucalypticola</name>
    <dbReference type="NCBI Taxonomy" id="2599595"/>
    <lineage>
        <taxon>Bacteria</taxon>
        <taxon>Pseudomonadati</taxon>
        <taxon>Pseudomonadota</taxon>
        <taxon>Gammaproteobacteria</taxon>
        <taxon>Pseudomonadales</taxon>
        <taxon>Pseudomonadaceae</taxon>
        <taxon>Pseudomonas</taxon>
    </lineage>
</organism>
<dbReference type="Gene3D" id="1.10.620.20">
    <property type="entry name" value="Ribonucleotide Reductase, subunit A"/>
    <property type="match status" value="1"/>
</dbReference>
<dbReference type="Pfam" id="PF11583">
    <property type="entry name" value="AurF"/>
    <property type="match status" value="1"/>
</dbReference>